<feature type="disulfide bond" evidence="7">
    <location>
        <begin position="246"/>
        <end position="279"/>
    </location>
</feature>
<comment type="pathway">
    <text evidence="2">Protein modification; protein glycosylation.</text>
</comment>
<dbReference type="GO" id="GO:0005783">
    <property type="term" value="C:endoplasmic reticulum"/>
    <property type="evidence" value="ECO:0007669"/>
    <property type="project" value="TreeGrafter"/>
</dbReference>
<evidence type="ECO:0000256" key="3">
    <source>
        <dbReference type="ARBA" id="ARBA00007658"/>
    </source>
</evidence>
<evidence type="ECO:0000256" key="6">
    <source>
        <dbReference type="PIRSR" id="PIRSR601382-2"/>
    </source>
</evidence>
<evidence type="ECO:0000256" key="8">
    <source>
        <dbReference type="RuleBase" id="RU361193"/>
    </source>
</evidence>
<sequence length="415" mass="47716">MIKGMGLSLIDSLDTMLIMNLTNYYKHARDYLAETLSWDRDIIVSVFETNIRCVGGLLAAYDMTQDEFFLKSAVDLGDRLLNAFQTPTGLPRTTVNLKTGAATNPSWTQQSSLLAEIGTLQIEFSYLSYASKQPRFAQKAMAVYDHLLTLMPEDKLLPIFINPDDGKPKGTDLVSVGALGDSYFEYLFKYWLITKKASRWGKEYFETVESILNTLAFKIVDQDEEMWYIAERQNKNINHKFDHLACFFGGLLALDAQHAPTEQMRERHMEIGKGIGAFCRKMYTMNPTRLPCDFVNIVGNTISNPIAAGKGWLMRPEAVETWFILYRLTNDTKYQEWGWDYFEAIEKYTKKEYGYTGLRDVTDSQKLEPDDVQQSYFLAETLKYLFLLFSPKDTIPLDKFVFNTEAHPLSFFEAQ</sequence>
<evidence type="ECO:0000256" key="5">
    <source>
        <dbReference type="ARBA" id="ARBA00023157"/>
    </source>
</evidence>
<name>A0A6B2L338_9EUKA</name>
<protein>
    <recommendedName>
        <fullName evidence="8">alpha-1,2-Mannosidase</fullName>
        <ecNumber evidence="8">3.2.1.-</ecNumber>
    </recommendedName>
</protein>
<dbReference type="InterPro" id="IPR001382">
    <property type="entry name" value="Glyco_hydro_47"/>
</dbReference>
<reference evidence="9" key="1">
    <citation type="journal article" date="2020" name="J. Eukaryot. Microbiol.">
        <title>De novo Sequencing, Assembly and Annotation of the Transcriptome for the Free-Living Testate Amoeba Arcella intermedia.</title>
        <authorList>
            <person name="Ribeiro G.M."/>
            <person name="Porfirio-Sousa A.L."/>
            <person name="Maurer-Alcala X.X."/>
            <person name="Katz L.A."/>
            <person name="Lahr D.J.G."/>
        </authorList>
    </citation>
    <scope>NUCLEOTIDE SEQUENCE</scope>
</reference>
<keyword evidence="6" id="KW-0106">Calcium</keyword>
<evidence type="ECO:0000313" key="9">
    <source>
        <dbReference type="EMBL" id="NDV31404.1"/>
    </source>
</evidence>
<proteinExistence type="inferred from homology"/>
<dbReference type="EC" id="3.2.1.-" evidence="8"/>
<keyword evidence="6" id="KW-0479">Metal-binding</keyword>
<dbReference type="SUPFAM" id="SSF48225">
    <property type="entry name" value="Seven-hairpin glycosidases"/>
    <property type="match status" value="1"/>
</dbReference>
<dbReference type="InterPro" id="IPR012341">
    <property type="entry name" value="6hp_glycosidase-like_sf"/>
</dbReference>
<organism evidence="9">
    <name type="scientific">Arcella intermedia</name>
    <dbReference type="NCBI Taxonomy" id="1963864"/>
    <lineage>
        <taxon>Eukaryota</taxon>
        <taxon>Amoebozoa</taxon>
        <taxon>Tubulinea</taxon>
        <taxon>Elardia</taxon>
        <taxon>Arcellinida</taxon>
        <taxon>Sphaerothecina</taxon>
        <taxon>Arcellidae</taxon>
        <taxon>Arcella</taxon>
    </lineage>
</organism>
<comment type="cofactor">
    <cofactor evidence="1 6">
        <name>Ca(2+)</name>
        <dbReference type="ChEBI" id="CHEBI:29108"/>
    </cofactor>
</comment>
<dbReference type="InterPro" id="IPR036026">
    <property type="entry name" value="Seven-hairpin_glycosidases"/>
</dbReference>
<dbReference type="GO" id="GO:0000139">
    <property type="term" value="C:Golgi membrane"/>
    <property type="evidence" value="ECO:0007669"/>
    <property type="project" value="TreeGrafter"/>
</dbReference>
<dbReference type="PANTHER" id="PTHR11742">
    <property type="entry name" value="MANNOSYL-OLIGOSACCHARIDE ALPHA-1,2-MANNOSIDASE-RELATED"/>
    <property type="match status" value="1"/>
</dbReference>
<dbReference type="GO" id="GO:0004571">
    <property type="term" value="F:mannosyl-oligosaccharide 1,2-alpha-mannosidase activity"/>
    <property type="evidence" value="ECO:0007669"/>
    <property type="project" value="InterPro"/>
</dbReference>
<dbReference type="EMBL" id="GIBP01002435">
    <property type="protein sequence ID" value="NDV31404.1"/>
    <property type="molecule type" value="Transcribed_RNA"/>
</dbReference>
<comment type="similarity">
    <text evidence="3 8">Belongs to the glycosyl hydrolase 47 family.</text>
</comment>
<dbReference type="GO" id="GO:0005975">
    <property type="term" value="P:carbohydrate metabolic process"/>
    <property type="evidence" value="ECO:0007669"/>
    <property type="project" value="InterPro"/>
</dbReference>
<dbReference type="InterPro" id="IPR050749">
    <property type="entry name" value="Glycosyl_Hydrolase_47"/>
</dbReference>
<evidence type="ECO:0000256" key="2">
    <source>
        <dbReference type="ARBA" id="ARBA00004922"/>
    </source>
</evidence>
<dbReference type="PANTHER" id="PTHR11742:SF6">
    <property type="entry name" value="MANNOSYL-OLIGOSACCHARIDE ALPHA-1,2-MANNOSIDASE IA-RELATED"/>
    <property type="match status" value="1"/>
</dbReference>
<dbReference type="AlphaFoldDB" id="A0A6B2L338"/>
<keyword evidence="4 8" id="KW-0378">Hydrolase</keyword>
<evidence type="ECO:0000256" key="7">
    <source>
        <dbReference type="PIRSR" id="PIRSR601382-3"/>
    </source>
</evidence>
<keyword evidence="8" id="KW-0326">Glycosidase</keyword>
<feature type="binding site" evidence="6">
    <location>
        <position position="404"/>
    </location>
    <ligand>
        <name>Ca(2+)</name>
        <dbReference type="ChEBI" id="CHEBI:29108"/>
    </ligand>
</feature>
<dbReference type="PRINTS" id="PR00747">
    <property type="entry name" value="GLYHDRLASE47"/>
</dbReference>
<accession>A0A6B2L338</accession>
<evidence type="ECO:0000256" key="1">
    <source>
        <dbReference type="ARBA" id="ARBA00001913"/>
    </source>
</evidence>
<keyword evidence="5 7" id="KW-1015">Disulfide bond</keyword>
<dbReference type="Pfam" id="PF01532">
    <property type="entry name" value="Glyco_hydro_47"/>
    <property type="match status" value="1"/>
</dbReference>
<evidence type="ECO:0000256" key="4">
    <source>
        <dbReference type="ARBA" id="ARBA00022801"/>
    </source>
</evidence>
<dbReference type="Gene3D" id="1.50.10.10">
    <property type="match status" value="1"/>
</dbReference>
<dbReference type="GO" id="GO:0005509">
    <property type="term" value="F:calcium ion binding"/>
    <property type="evidence" value="ECO:0007669"/>
    <property type="project" value="InterPro"/>
</dbReference>